<gene>
    <name evidence="1" type="ORF">SAMN05421780_11045</name>
</gene>
<protein>
    <submittedName>
        <fullName evidence="1">Uncharacterized protein</fullName>
    </submittedName>
</protein>
<keyword evidence="2" id="KW-1185">Reference proteome</keyword>
<reference evidence="1 2" key="1">
    <citation type="submission" date="2016-10" db="EMBL/GenBank/DDBJ databases">
        <authorList>
            <person name="de Groot N.N."/>
        </authorList>
    </citation>
    <scope>NUCLEOTIDE SEQUENCE [LARGE SCALE GENOMIC DNA]</scope>
    <source>
        <strain evidence="1 2">DSM 6793</strain>
    </source>
</reference>
<dbReference type="Proteomes" id="UP000199514">
    <property type="component" value="Unassembled WGS sequence"/>
</dbReference>
<organism evidence="1 2">
    <name type="scientific">Flexibacter flexilis DSM 6793</name>
    <dbReference type="NCBI Taxonomy" id="927664"/>
    <lineage>
        <taxon>Bacteria</taxon>
        <taxon>Pseudomonadati</taxon>
        <taxon>Bacteroidota</taxon>
        <taxon>Cytophagia</taxon>
        <taxon>Cytophagales</taxon>
        <taxon>Flexibacteraceae</taxon>
        <taxon>Flexibacter</taxon>
    </lineage>
</organism>
<dbReference type="AlphaFoldDB" id="A0A1I1M6I0"/>
<accession>A0A1I1M6I0</accession>
<name>A0A1I1M6I0_9BACT</name>
<evidence type="ECO:0000313" key="2">
    <source>
        <dbReference type="Proteomes" id="UP000199514"/>
    </source>
</evidence>
<proteinExistence type="predicted"/>
<dbReference type="RefSeq" id="WP_091514983.1">
    <property type="nucleotide sequence ID" value="NZ_FOLE01000010.1"/>
</dbReference>
<evidence type="ECO:0000313" key="1">
    <source>
        <dbReference type="EMBL" id="SFC80825.1"/>
    </source>
</evidence>
<sequence length="109" mass="11942">MIDDLSYIFNGAAPEIIKRKKADKFNYQFVCVQVAAGESFVVEGSNDYFFLTQVPENVIVTSSSGVYKTVDSTNVQQCEHTGSLTIVNNGESVATVRAVRLIIESVKSL</sequence>
<dbReference type="EMBL" id="FOLE01000010">
    <property type="protein sequence ID" value="SFC80825.1"/>
    <property type="molecule type" value="Genomic_DNA"/>
</dbReference>
<dbReference type="STRING" id="927664.SAMN05421780_11045"/>